<reference evidence="2" key="3">
    <citation type="submission" date="2020-02" db="EMBL/GenBank/DDBJ databases">
        <authorList>
            <person name="Matsumoto Y."/>
            <person name="Motooka D."/>
            <person name="Nakamura S."/>
        </authorList>
    </citation>
    <scope>NUCLEOTIDE SEQUENCE</scope>
    <source>
        <strain evidence="2">JCM 6377</strain>
    </source>
</reference>
<dbReference type="OrthoDB" id="3337229at2"/>
<proteinExistence type="predicted"/>
<dbReference type="RefSeq" id="WP_097945176.1">
    <property type="nucleotide sequence ID" value="NZ_BLKS01000001.1"/>
</dbReference>
<dbReference type="SUPFAM" id="SSF52540">
    <property type="entry name" value="P-loop containing nucleoside triphosphate hydrolases"/>
    <property type="match status" value="1"/>
</dbReference>
<dbReference type="EMBL" id="BLKS01000001">
    <property type="protein sequence ID" value="GFG53459.1"/>
    <property type="molecule type" value="Genomic_DNA"/>
</dbReference>
<comment type="caution">
    <text evidence="3">The sequence shown here is derived from an EMBL/GenBank/DDBJ whole genome shotgun (WGS) entry which is preliminary data.</text>
</comment>
<evidence type="ECO:0000313" key="2">
    <source>
        <dbReference type="EMBL" id="GFG53459.1"/>
    </source>
</evidence>
<gene>
    <name evidence="3" type="ORF">CQY20_32270</name>
    <name evidence="2" type="ORF">MAGR_49000</name>
</gene>
<evidence type="ECO:0000313" key="4">
    <source>
        <dbReference type="Proteomes" id="UP000220914"/>
    </source>
</evidence>
<feature type="domain" description="ORC1/DEAH AAA+ ATPase" evidence="1">
    <location>
        <begin position="96"/>
        <end position="231"/>
    </location>
</feature>
<dbReference type="Pfam" id="PF13401">
    <property type="entry name" value="AAA_22"/>
    <property type="match status" value="1"/>
</dbReference>
<evidence type="ECO:0000313" key="3">
    <source>
        <dbReference type="EMBL" id="PEG33167.1"/>
    </source>
</evidence>
<dbReference type="AlphaFoldDB" id="A0A2A7MNS7"/>
<dbReference type="Proteomes" id="UP000465302">
    <property type="component" value="Unassembled WGS sequence"/>
</dbReference>
<name>A0A2A7MNS7_MYCAG</name>
<sequence length="373" mass="41973">MVKRAPKHEPENRLDNLTLARKEGWQQFVNTAARIPPEPLTRIQLEALSEEAFDDYNRQRREWHANLGPIKTPQLATLHEDLWDIVDSNAQDGDKAKGAVAIDAFPGLGKTTSVLDFAKKFHRREIKEQGTETSDGHERWPVCRVGLTGNTGRVEFNRAMLAFFAHPGVSRGNAAHFAHRALDCVLTCETKLLIVDDLHFLRWRNTVGVEISNHFKYIANEFPVTLLFVGVGLAARGLFSEGSSYEDAVIAQTGRRTTRLDMRPFDIGTDEGRREWRQLLLALEKRIVLTDKCPGMLADDLSDYLFARSTGHIGSLMTLINRGCQRAVRTGAEVLTRELMDQVKNDAASEKARQELQTAFDARRLTTRIGRAG</sequence>
<organism evidence="3 4">
    <name type="scientific">Mycolicibacterium agri</name>
    <name type="common">Mycobacterium agri</name>
    <dbReference type="NCBI Taxonomy" id="36811"/>
    <lineage>
        <taxon>Bacteria</taxon>
        <taxon>Bacillati</taxon>
        <taxon>Actinomycetota</taxon>
        <taxon>Actinomycetes</taxon>
        <taxon>Mycobacteriales</taxon>
        <taxon>Mycobacteriaceae</taxon>
        <taxon>Mycolicibacterium</taxon>
    </lineage>
</organism>
<reference evidence="3 4" key="1">
    <citation type="submission" date="2017-10" db="EMBL/GenBank/DDBJ databases">
        <title>The new phylogeny of genus Mycobacterium.</title>
        <authorList>
            <person name="Tortoli E."/>
            <person name="Trovato A."/>
            <person name="Cirillo D.M."/>
        </authorList>
    </citation>
    <scope>NUCLEOTIDE SEQUENCE [LARGE SCALE GENOMIC DNA]</scope>
    <source>
        <strain evidence="3 4">CCUG37673</strain>
    </source>
</reference>
<dbReference type="InterPro" id="IPR027417">
    <property type="entry name" value="P-loop_NTPase"/>
</dbReference>
<dbReference type="InterPro" id="IPR049945">
    <property type="entry name" value="AAA_22"/>
</dbReference>
<evidence type="ECO:0000259" key="1">
    <source>
        <dbReference type="Pfam" id="PF13401"/>
    </source>
</evidence>
<dbReference type="EMBL" id="PDCP01000139">
    <property type="protein sequence ID" value="PEG33167.1"/>
    <property type="molecule type" value="Genomic_DNA"/>
</dbReference>
<keyword evidence="4" id="KW-1185">Reference proteome</keyword>
<evidence type="ECO:0000313" key="5">
    <source>
        <dbReference type="Proteomes" id="UP000465302"/>
    </source>
</evidence>
<dbReference type="GO" id="GO:0016887">
    <property type="term" value="F:ATP hydrolysis activity"/>
    <property type="evidence" value="ECO:0007669"/>
    <property type="project" value="InterPro"/>
</dbReference>
<accession>A0A2A7MNS7</accession>
<reference evidence="2 5" key="2">
    <citation type="journal article" date="2019" name="Emerg. Microbes Infect.">
        <title>Comprehensive subspecies identification of 175 nontuberculous mycobacteria species based on 7547 genomic profiles.</title>
        <authorList>
            <person name="Matsumoto Y."/>
            <person name="Kinjo T."/>
            <person name="Motooka D."/>
            <person name="Nabeya D."/>
            <person name="Jung N."/>
            <person name="Uechi K."/>
            <person name="Horii T."/>
            <person name="Iida T."/>
            <person name="Fujita J."/>
            <person name="Nakamura S."/>
        </authorList>
    </citation>
    <scope>NUCLEOTIDE SEQUENCE [LARGE SCALE GENOMIC DNA]</scope>
    <source>
        <strain evidence="2 5">JCM 6377</strain>
    </source>
</reference>
<protein>
    <submittedName>
        <fullName evidence="3">AAA family ATPase</fullName>
    </submittedName>
</protein>
<dbReference type="Proteomes" id="UP000220914">
    <property type="component" value="Unassembled WGS sequence"/>
</dbReference>